<accession>W0JQV6</accession>
<dbReference type="Gene3D" id="3.40.50.620">
    <property type="entry name" value="HUPs"/>
    <property type="match status" value="1"/>
</dbReference>
<evidence type="ECO:0000313" key="3">
    <source>
        <dbReference type="Proteomes" id="UP000019024"/>
    </source>
</evidence>
<dbReference type="PATRIC" id="fig|797299.3.peg.1734"/>
<dbReference type="EMBL" id="CP007055">
    <property type="protein sequence ID" value="AHF99666.1"/>
    <property type="molecule type" value="Genomic_DNA"/>
</dbReference>
<organism evidence="2 3">
    <name type="scientific">Halostagnicola larsenii XH-48</name>
    <dbReference type="NCBI Taxonomy" id="797299"/>
    <lineage>
        <taxon>Archaea</taxon>
        <taxon>Methanobacteriati</taxon>
        <taxon>Methanobacteriota</taxon>
        <taxon>Stenosarchaea group</taxon>
        <taxon>Halobacteria</taxon>
        <taxon>Halobacteriales</taxon>
        <taxon>Natrialbaceae</taxon>
        <taxon>Halostagnicola</taxon>
    </lineage>
</organism>
<dbReference type="GeneID" id="25145473"/>
<evidence type="ECO:0000259" key="1">
    <source>
        <dbReference type="Pfam" id="PF00582"/>
    </source>
</evidence>
<dbReference type="RefSeq" id="WP_049952911.1">
    <property type="nucleotide sequence ID" value="NZ_CP007055.1"/>
</dbReference>
<feature type="domain" description="UspA" evidence="1">
    <location>
        <begin position="10"/>
        <end position="140"/>
    </location>
</feature>
<name>W0JQV6_9EURY</name>
<proteinExistence type="predicted"/>
<dbReference type="eggNOG" id="arCOG00450">
    <property type="taxonomic scope" value="Archaea"/>
</dbReference>
<dbReference type="Pfam" id="PF00582">
    <property type="entry name" value="Usp"/>
    <property type="match status" value="1"/>
</dbReference>
<dbReference type="InterPro" id="IPR006016">
    <property type="entry name" value="UspA"/>
</dbReference>
<dbReference type="SUPFAM" id="SSF52402">
    <property type="entry name" value="Adenine nucleotide alpha hydrolases-like"/>
    <property type="match status" value="1"/>
</dbReference>
<gene>
    <name evidence="2" type="ORF">HALLA_13625</name>
</gene>
<dbReference type="AlphaFoldDB" id="W0JQV6"/>
<keyword evidence="3" id="KW-1185">Reference proteome</keyword>
<dbReference type="Proteomes" id="UP000019024">
    <property type="component" value="Chromosome"/>
</dbReference>
<dbReference type="KEGG" id="hlr:HALLA_13625"/>
<sequence length="140" mass="14931">MVASLLDRPLVPVANPDDAATTYEKLRPYFLEQDIDATVVNVIEKAGGAPDKAGVEQRQEHAEETFDAFEEPAETDGITVDTEVLYGTDIVDAINDAAAEVDASAIVFVSRGGGRLLDLVSGSVRSRLVAESDFPVIVLP</sequence>
<dbReference type="CDD" id="cd00293">
    <property type="entry name" value="USP-like"/>
    <property type="match status" value="1"/>
</dbReference>
<protein>
    <submittedName>
        <fullName evidence="2">Universal stress protein UspA</fullName>
    </submittedName>
</protein>
<dbReference type="InterPro" id="IPR014729">
    <property type="entry name" value="Rossmann-like_a/b/a_fold"/>
</dbReference>
<dbReference type="OrthoDB" id="202478at2157"/>
<reference evidence="2 3" key="1">
    <citation type="submission" date="2014-01" db="EMBL/GenBank/DDBJ databases">
        <authorList>
            <consortium name="DOE Joint Genome Institute"/>
            <person name="Anderson I."/>
            <person name="Huntemann M."/>
            <person name="Han J."/>
            <person name="Chen A."/>
            <person name="Kyrpides N."/>
            <person name="Mavromatis K."/>
            <person name="Markowitz V."/>
            <person name="Palaniappan K."/>
            <person name="Ivanova N."/>
            <person name="Schaumberg A."/>
            <person name="Pati A."/>
            <person name="Liolios K."/>
            <person name="Nordberg H.P."/>
            <person name="Cantor M.N."/>
            <person name="Hua S.X."/>
            <person name="Woyke T."/>
        </authorList>
    </citation>
    <scope>NUCLEOTIDE SEQUENCE [LARGE SCALE GENOMIC DNA]</scope>
    <source>
        <strain evidence="2 3">XH-48</strain>
    </source>
</reference>
<dbReference type="HOGENOM" id="CLU_147145_0_0_2"/>
<evidence type="ECO:0000313" key="2">
    <source>
        <dbReference type="EMBL" id="AHF99666.1"/>
    </source>
</evidence>